<dbReference type="EMBL" id="FN668691">
    <property type="protein sequence ID" value="CBK25478.2"/>
    <property type="molecule type" value="Genomic_DNA"/>
</dbReference>
<dbReference type="GO" id="GO:0005524">
    <property type="term" value="F:ATP binding"/>
    <property type="evidence" value="ECO:0007669"/>
    <property type="project" value="UniProtKB-UniRule"/>
</dbReference>
<evidence type="ECO:0000313" key="10">
    <source>
        <dbReference type="Proteomes" id="UP000008312"/>
    </source>
</evidence>
<feature type="domain" description="Protein kinase" evidence="8">
    <location>
        <begin position="9"/>
        <end position="300"/>
    </location>
</feature>
<name>D8MBN9_BLAHO</name>
<dbReference type="SUPFAM" id="SSF56112">
    <property type="entry name" value="Protein kinase-like (PK-like)"/>
    <property type="match status" value="1"/>
</dbReference>
<dbReference type="Pfam" id="PF00069">
    <property type="entry name" value="Pkinase"/>
    <property type="match status" value="1"/>
</dbReference>
<dbReference type="RefSeq" id="XP_012899526.1">
    <property type="nucleotide sequence ID" value="XM_013044072.1"/>
</dbReference>
<comment type="similarity">
    <text evidence="6">Belongs to the protein kinase superfamily.</text>
</comment>
<feature type="compositionally biased region" description="Basic and acidic residues" evidence="7">
    <location>
        <begin position="337"/>
        <end position="432"/>
    </location>
</feature>
<proteinExistence type="inferred from homology"/>
<dbReference type="Proteomes" id="UP000008312">
    <property type="component" value="Unassembled WGS sequence"/>
</dbReference>
<evidence type="ECO:0000256" key="5">
    <source>
        <dbReference type="PROSITE-ProRule" id="PRU10141"/>
    </source>
</evidence>
<feature type="binding site" evidence="5">
    <location>
        <position position="38"/>
    </location>
    <ligand>
        <name>ATP</name>
        <dbReference type="ChEBI" id="CHEBI:30616"/>
    </ligand>
</feature>
<dbReference type="GeneID" id="24922058"/>
<dbReference type="InParanoid" id="D8MBN9"/>
<dbReference type="GO" id="GO:0004674">
    <property type="term" value="F:protein serine/threonine kinase activity"/>
    <property type="evidence" value="ECO:0007669"/>
    <property type="project" value="UniProtKB-KW"/>
</dbReference>
<dbReference type="PROSITE" id="PS00107">
    <property type="entry name" value="PROTEIN_KINASE_ATP"/>
    <property type="match status" value="1"/>
</dbReference>
<sequence>MFYLINQRYHLKKRIGHGAFGEIYLAIDTINNTTVVAKLESTSTHSPQLFHEAHVYQNLAQGVGVPAIHYIGTEDTYNVMIMDYLGPNLQQLLDYCNGKFSLKTVCMIAREAILRIEMMHKMGYVHRDIKPDNFVIGLGEKANLLYLIDLGLCKRYWNPTTNTHIMYSENKSIVGTPRYASIGNHLGIEQSRRDDLESLGYVLIYFLLGSLPWQGLRADTKNEKYRRILDCKLNTSVNDLCLNIPHVFYVYINYCRGLRFDETPRYEYLRGLFLSLLEERGEKDDGVYDWMISSIPHAPIALLKQFLEEDGSLLEELKKPAPLKYRKCMLLAEVKEMEKREEEKEEREKEKKEKKEKEKKREKEEQEENGKKEKEKEKEEKGGVIKELEKKSEETTVKEGKGEREEEGKGKGGKKEKEGEEELKKESKEMRSHTTSMSVAVGDEQDGGTEK</sequence>
<dbReference type="PROSITE" id="PS00108">
    <property type="entry name" value="PROTEIN_KINASE_ST"/>
    <property type="match status" value="1"/>
</dbReference>
<keyword evidence="6" id="KW-0808">Transferase</keyword>
<keyword evidence="3 5" id="KW-0067">ATP-binding</keyword>
<dbReference type="AlphaFoldDB" id="D8MBN9"/>
<evidence type="ECO:0000313" key="9">
    <source>
        <dbReference type="EMBL" id="CBK25478.2"/>
    </source>
</evidence>
<protein>
    <recommendedName>
        <fullName evidence="4">Casein kinase I</fullName>
        <ecNumber evidence="1">2.7.11.1</ecNumber>
    </recommendedName>
</protein>
<dbReference type="Gene3D" id="1.10.510.10">
    <property type="entry name" value="Transferase(Phosphotransferase) domain 1"/>
    <property type="match status" value="1"/>
</dbReference>
<keyword evidence="6" id="KW-0723">Serine/threonine-protein kinase</keyword>
<dbReference type="PANTHER" id="PTHR11909">
    <property type="entry name" value="CASEIN KINASE-RELATED"/>
    <property type="match status" value="1"/>
</dbReference>
<dbReference type="CDD" id="cd14016">
    <property type="entry name" value="STKc_CK1"/>
    <property type="match status" value="1"/>
</dbReference>
<accession>D8MBN9</accession>
<dbReference type="InterPro" id="IPR050235">
    <property type="entry name" value="CK1_Ser-Thr_kinase"/>
</dbReference>
<organism evidence="9">
    <name type="scientific">Blastocystis hominis</name>
    <dbReference type="NCBI Taxonomy" id="12968"/>
    <lineage>
        <taxon>Eukaryota</taxon>
        <taxon>Sar</taxon>
        <taxon>Stramenopiles</taxon>
        <taxon>Bigyra</taxon>
        <taxon>Opalozoa</taxon>
        <taxon>Opalinata</taxon>
        <taxon>Blastocystidae</taxon>
        <taxon>Blastocystis</taxon>
    </lineage>
</organism>
<evidence type="ECO:0000256" key="7">
    <source>
        <dbReference type="SAM" id="MobiDB-lite"/>
    </source>
</evidence>
<dbReference type="InterPro" id="IPR008271">
    <property type="entry name" value="Ser/Thr_kinase_AS"/>
</dbReference>
<reference evidence="9" key="1">
    <citation type="submission" date="2010-02" db="EMBL/GenBank/DDBJ databases">
        <title>Sequencing and annotation of the Blastocystis hominis genome.</title>
        <authorList>
            <person name="Wincker P."/>
        </authorList>
    </citation>
    <scope>NUCLEOTIDE SEQUENCE</scope>
    <source>
        <strain evidence="9">Singapore isolate B</strain>
    </source>
</reference>
<evidence type="ECO:0000256" key="4">
    <source>
        <dbReference type="ARBA" id="ARBA00023860"/>
    </source>
</evidence>
<dbReference type="PROSITE" id="PS50011">
    <property type="entry name" value="PROTEIN_KINASE_DOM"/>
    <property type="match status" value="1"/>
</dbReference>
<keyword evidence="6" id="KW-0418">Kinase</keyword>
<evidence type="ECO:0000256" key="6">
    <source>
        <dbReference type="RuleBase" id="RU000304"/>
    </source>
</evidence>
<dbReference type="OrthoDB" id="5800476at2759"/>
<dbReference type="InterPro" id="IPR011009">
    <property type="entry name" value="Kinase-like_dom_sf"/>
</dbReference>
<evidence type="ECO:0000256" key="3">
    <source>
        <dbReference type="ARBA" id="ARBA00022840"/>
    </source>
</evidence>
<keyword evidence="2 5" id="KW-0547">Nucleotide-binding</keyword>
<gene>
    <name evidence="9" type="ORF">GSBLH_T00005076001</name>
</gene>
<feature type="region of interest" description="Disordered" evidence="7">
    <location>
        <begin position="337"/>
        <end position="451"/>
    </location>
</feature>
<evidence type="ECO:0000256" key="2">
    <source>
        <dbReference type="ARBA" id="ARBA00022741"/>
    </source>
</evidence>
<dbReference type="InterPro" id="IPR017441">
    <property type="entry name" value="Protein_kinase_ATP_BS"/>
</dbReference>
<evidence type="ECO:0000256" key="1">
    <source>
        <dbReference type="ARBA" id="ARBA00012513"/>
    </source>
</evidence>
<dbReference type="FunFam" id="1.10.510.10:FF:001190">
    <property type="entry name" value="Uncharacterized protein"/>
    <property type="match status" value="1"/>
</dbReference>
<keyword evidence="10" id="KW-1185">Reference proteome</keyword>
<evidence type="ECO:0000259" key="8">
    <source>
        <dbReference type="PROSITE" id="PS50011"/>
    </source>
</evidence>
<dbReference type="SMART" id="SM00220">
    <property type="entry name" value="S_TKc"/>
    <property type="match status" value="1"/>
</dbReference>
<dbReference type="EC" id="2.7.11.1" evidence="1"/>
<dbReference type="InterPro" id="IPR000719">
    <property type="entry name" value="Prot_kinase_dom"/>
</dbReference>